<proteinExistence type="predicted"/>
<dbReference type="EMBL" id="JAWDJX010000156">
    <property type="protein sequence ID" value="KAK3045757.1"/>
    <property type="molecule type" value="Genomic_DNA"/>
</dbReference>
<reference evidence="1" key="1">
    <citation type="submission" date="2023-04" db="EMBL/GenBank/DDBJ databases">
        <title>Black Yeasts Isolated from many extreme environments.</title>
        <authorList>
            <person name="Coleine C."/>
            <person name="Stajich J.E."/>
            <person name="Selbmann L."/>
        </authorList>
    </citation>
    <scope>NUCLEOTIDE SEQUENCE</scope>
    <source>
        <strain evidence="1">CCFEE 5312</strain>
    </source>
</reference>
<evidence type="ECO:0000313" key="1">
    <source>
        <dbReference type="EMBL" id="KAK3045757.1"/>
    </source>
</evidence>
<dbReference type="Proteomes" id="UP001271007">
    <property type="component" value="Unassembled WGS sequence"/>
</dbReference>
<dbReference type="AlphaFoldDB" id="A0AAJ0G479"/>
<dbReference type="PROSITE" id="PS00191">
    <property type="entry name" value="CYTOCHROME_B5_1"/>
    <property type="match status" value="1"/>
</dbReference>
<name>A0AAJ0G479_9PEZI</name>
<accession>A0AAJ0G479</accession>
<protein>
    <submittedName>
        <fullName evidence="1">Uncharacterized protein</fullName>
    </submittedName>
</protein>
<dbReference type="InterPro" id="IPR018506">
    <property type="entry name" value="Cyt_B5_heme-BS"/>
</dbReference>
<evidence type="ECO:0000313" key="2">
    <source>
        <dbReference type="Proteomes" id="UP001271007"/>
    </source>
</evidence>
<keyword evidence="2" id="KW-1185">Reference proteome</keyword>
<gene>
    <name evidence="1" type="ORF">LTR09_012699</name>
</gene>
<dbReference type="GO" id="GO:0020037">
    <property type="term" value="F:heme binding"/>
    <property type="evidence" value="ECO:0007669"/>
    <property type="project" value="InterPro"/>
</dbReference>
<sequence>MDQNSGWVCPATWSHTFENATCTLTYCGSTPLSQGLNELATGPTSLDCGMFCQVLIWMGLRYMTGDDIFDRAFARRQFKIVQSWEKPGPEGNPLYPLYDRWSDSGTRIHTRTVYNHPSYLQKHPGGSARLQNTTQVDDEYLTFHPTSTCKSLSFDGVQQKLVEAYNTARDFADKEAMALWKRYPNYIHPALAPNCWGEMLIKSFESADNIIDRLKSCLERVSSSQTAVDILREAEKAHAKRLREDAKRVLIPLCNDTLTRLEEVDTSLKSSETWFNNEEGDGEEQARKNKGRVKQAIDDIWGGLAIDLRRAREQYAPRQATQLEALRQVNTTLAHFDSASNALQTGEEIGDEESAEVH</sequence>
<comment type="caution">
    <text evidence="1">The sequence shown here is derived from an EMBL/GenBank/DDBJ whole genome shotgun (WGS) entry which is preliminary data.</text>
</comment>
<organism evidence="1 2">
    <name type="scientific">Extremus antarcticus</name>
    <dbReference type="NCBI Taxonomy" id="702011"/>
    <lineage>
        <taxon>Eukaryota</taxon>
        <taxon>Fungi</taxon>
        <taxon>Dikarya</taxon>
        <taxon>Ascomycota</taxon>
        <taxon>Pezizomycotina</taxon>
        <taxon>Dothideomycetes</taxon>
        <taxon>Dothideomycetidae</taxon>
        <taxon>Mycosphaerellales</taxon>
        <taxon>Extremaceae</taxon>
        <taxon>Extremus</taxon>
    </lineage>
</organism>